<reference evidence="4 5" key="1">
    <citation type="submission" date="2007-01" db="EMBL/GenBank/DDBJ databases">
        <title>Annotation of the draft genome assembly of Thermosinus carboxydivorans Nor1.</title>
        <authorList>
            <consortium name="US DOE Joint Genome Institute (JGI-ORNL)"/>
            <person name="Larimer F."/>
            <person name="Land M."/>
            <person name="Hauser L."/>
        </authorList>
    </citation>
    <scope>NUCLEOTIDE SEQUENCE [LARGE SCALE GENOMIC DNA]</scope>
    <source>
        <strain evidence="4 5">Nor1</strain>
    </source>
</reference>
<dbReference type="AlphaFoldDB" id="A1HPI0"/>
<reference evidence="4 5" key="2">
    <citation type="submission" date="2007-01" db="EMBL/GenBank/DDBJ databases">
        <title>Sequencing of the draft genome and assembly of Thermosinus carboxydivorans Nor1.</title>
        <authorList>
            <consortium name="US DOE Joint Genome Institute (JGI-PGF)"/>
            <person name="Copeland A."/>
            <person name="Lucas S."/>
            <person name="Lapidus A."/>
            <person name="Barry K."/>
            <person name="Glavina del Rio T."/>
            <person name="Dalin E."/>
            <person name="Tice H."/>
            <person name="Bruce D."/>
            <person name="Pitluck S."/>
            <person name="Richardson P."/>
        </authorList>
    </citation>
    <scope>NUCLEOTIDE SEQUENCE [LARGE SCALE GENOMIC DNA]</scope>
    <source>
        <strain evidence="4 5">Nor1</strain>
    </source>
</reference>
<dbReference type="PANTHER" id="PTHR11178">
    <property type="entry name" value="IRON-SULFUR CLUSTER SCAFFOLD PROTEIN NFU-RELATED"/>
    <property type="match status" value="1"/>
</dbReference>
<dbReference type="SUPFAM" id="SSF117916">
    <property type="entry name" value="Fe-S cluster assembly (FSCA) domain-like"/>
    <property type="match status" value="1"/>
</dbReference>
<name>A1HPI0_9FIRM</name>
<comment type="similarity">
    <text evidence="1">Belongs to the NifU family.</text>
</comment>
<evidence type="ECO:0000313" key="4">
    <source>
        <dbReference type="EMBL" id="EAX47955.1"/>
    </source>
</evidence>
<dbReference type="Pfam" id="PF01106">
    <property type="entry name" value="NifU"/>
    <property type="match status" value="1"/>
</dbReference>
<dbReference type="GO" id="GO:0016226">
    <property type="term" value="P:iron-sulfur cluster assembly"/>
    <property type="evidence" value="ECO:0007669"/>
    <property type="project" value="InterPro"/>
</dbReference>
<comment type="function">
    <text evidence="2">May be involved in the formation or repair of [Fe-S] clusters present in iron-sulfur proteins.</text>
</comment>
<accession>A1HPI0</accession>
<evidence type="ECO:0000256" key="1">
    <source>
        <dbReference type="ARBA" id="ARBA00006420"/>
    </source>
</evidence>
<dbReference type="OrthoDB" id="9796965at2"/>
<protein>
    <submittedName>
        <fullName evidence="4">Nitrogen-fixing NifU domain protein</fullName>
    </submittedName>
</protein>
<dbReference type="RefSeq" id="WP_007288940.1">
    <property type="nucleotide sequence ID" value="NZ_AAWL01000005.1"/>
</dbReference>
<proteinExistence type="inferred from homology"/>
<dbReference type="EMBL" id="AAWL01000005">
    <property type="protein sequence ID" value="EAX47955.1"/>
    <property type="molecule type" value="Genomic_DNA"/>
</dbReference>
<dbReference type="InterPro" id="IPR034904">
    <property type="entry name" value="FSCA_dom_sf"/>
</dbReference>
<dbReference type="GO" id="GO:0051536">
    <property type="term" value="F:iron-sulfur cluster binding"/>
    <property type="evidence" value="ECO:0007669"/>
    <property type="project" value="InterPro"/>
</dbReference>
<dbReference type="InterPro" id="IPR001075">
    <property type="entry name" value="NIF_FeS_clus_asmbl_NifU_C"/>
</dbReference>
<gene>
    <name evidence="4" type="ORF">TcarDRAFT_1833</name>
</gene>
<sequence>MAIDKKIIQQVLDEKVRPSLLSHGGDISLQEITDDGYIKVRLTGACSTCPGAQQTLAEVVEAALRDACPDLQGVIPVYEVDEELLQEALKFLRRRPVS</sequence>
<dbReference type="Proteomes" id="UP000005139">
    <property type="component" value="Unassembled WGS sequence"/>
</dbReference>
<evidence type="ECO:0000313" key="5">
    <source>
        <dbReference type="Proteomes" id="UP000005139"/>
    </source>
</evidence>
<keyword evidence="5" id="KW-1185">Reference proteome</keyword>
<dbReference type="Gene3D" id="3.30.300.130">
    <property type="entry name" value="Fe-S cluster assembly (FSCA)"/>
    <property type="match status" value="1"/>
</dbReference>
<dbReference type="PANTHER" id="PTHR11178:SF25">
    <property type="entry name" value="NIFU-LIKE PROTEIN 3, CHLOROPLASTIC"/>
    <property type="match status" value="1"/>
</dbReference>
<organism evidence="4 5">
    <name type="scientific">Thermosinus carboxydivorans Nor1</name>
    <dbReference type="NCBI Taxonomy" id="401526"/>
    <lineage>
        <taxon>Bacteria</taxon>
        <taxon>Bacillati</taxon>
        <taxon>Bacillota</taxon>
        <taxon>Negativicutes</taxon>
        <taxon>Selenomonadales</taxon>
        <taxon>Sporomusaceae</taxon>
        <taxon>Thermosinus</taxon>
    </lineage>
</organism>
<dbReference type="eggNOG" id="COG0694">
    <property type="taxonomic scope" value="Bacteria"/>
</dbReference>
<feature type="domain" description="NIF system FeS cluster assembly NifU C-terminal" evidence="3">
    <location>
        <begin position="8"/>
        <end position="74"/>
    </location>
</feature>
<dbReference type="GO" id="GO:0005506">
    <property type="term" value="F:iron ion binding"/>
    <property type="evidence" value="ECO:0007669"/>
    <property type="project" value="InterPro"/>
</dbReference>
<evidence type="ECO:0000256" key="2">
    <source>
        <dbReference type="ARBA" id="ARBA00049958"/>
    </source>
</evidence>
<comment type="caution">
    <text evidence="4">The sequence shown here is derived from an EMBL/GenBank/DDBJ whole genome shotgun (WGS) entry which is preliminary data.</text>
</comment>
<evidence type="ECO:0000259" key="3">
    <source>
        <dbReference type="Pfam" id="PF01106"/>
    </source>
</evidence>